<dbReference type="Pfam" id="PF00069">
    <property type="entry name" value="Pkinase"/>
    <property type="match status" value="1"/>
</dbReference>
<feature type="region of interest" description="Disordered" evidence="6">
    <location>
        <begin position="334"/>
        <end position="361"/>
    </location>
</feature>
<evidence type="ECO:0000256" key="4">
    <source>
        <dbReference type="ARBA" id="ARBA00022777"/>
    </source>
</evidence>
<protein>
    <recommendedName>
        <fullName evidence="7">Protein kinase domain-containing protein</fullName>
    </recommendedName>
</protein>
<reference evidence="8 9" key="1">
    <citation type="submission" date="2024-02" db="EMBL/GenBank/DDBJ databases">
        <authorList>
            <person name="Chen Y."/>
            <person name="Shah S."/>
            <person name="Dougan E. K."/>
            <person name="Thang M."/>
            <person name="Chan C."/>
        </authorList>
    </citation>
    <scope>NUCLEOTIDE SEQUENCE [LARGE SCALE GENOMIC DNA]</scope>
</reference>
<keyword evidence="3" id="KW-0547">Nucleotide-binding</keyword>
<keyword evidence="2" id="KW-0808">Transferase</keyword>
<evidence type="ECO:0000256" key="3">
    <source>
        <dbReference type="ARBA" id="ARBA00022741"/>
    </source>
</evidence>
<dbReference type="CDD" id="cd05117">
    <property type="entry name" value="STKc_CAMK"/>
    <property type="match status" value="1"/>
</dbReference>
<dbReference type="Proteomes" id="UP001642484">
    <property type="component" value="Unassembled WGS sequence"/>
</dbReference>
<sequence>MSAGHAADAAAEVAPGARFGPEDDQYEIGKQLGHGAASQVFACRRLRDGEKFAVKTVDLRRLCLLGDMQEQLSRLDCEVRILKELRHERIVNLEGFHKTDNWYFLVMELVRGGELFDVIVRNKSLSEMEARHVFLQLLEGVGFMHSRGVIHRDLKPENLLVASSRPKDGGQLYDVKIADFGLSKTIGGGASLARTRVGTPQYWAPEVLDVQKRGGSYDHAADFWGLGAVLFVMLCGRYPFDGQKQALDEQIRTASYCMSGSRWRGISEAAKSLVRGLLRVNPVDRLSLEECLKHPWVLGQPLPPKTRLEPPVKWELAGEGRHGMAAISENCAEVPKQDAREQDTSFPEEADRTERAGSTSCCSVSDSDVGKSCSRVVSSPSSPEDATGTAACSVKGSGFNLAPLLAFFLGRKDFRCGRWRLALVLVLAFAFWGWRSPREKLVAGEGMPLMGRTNVPNALEKPSHFNNLSVEGDEQKLLAAMDVQTPFFYMAGLDPPTDQLLLEASTKDPYQHSLFRLSELLKLQISIVGSLEFANMAVRNVDAELAESTRSAYQQARNLFKQAAEVVARYAEMAQQVSNTVLPDLQLAVDEQEPALAESMLEMLKNWVTDMKKDSNVIRANYGALQNTIGSLADRAQQSKQQADVKLARAVANAQAMLDRENATKKGSCSYAQPEQEQQFQVATRPTEKEITEVSDATEEPSSWVNLEDSVSTWLPSSSSEFNRFNSSDMALVPYHQPTYGEDAKAAAERAASSSRQLLKALNELRRVDSILEGCYVFWANMDGTVQKLGQLKEHAERLVGFASSTPKLKERFGQRMKEYGVFWSDLEQLCSKYSSDHHAASAQMRVVVREVSMATDIRDTENSAYAGVRAAQGSAGAFAGHDAESTSDFPSGTV</sequence>
<evidence type="ECO:0000313" key="8">
    <source>
        <dbReference type="EMBL" id="CAK9012821.1"/>
    </source>
</evidence>
<feature type="compositionally biased region" description="Basic and acidic residues" evidence="6">
    <location>
        <begin position="335"/>
        <end position="355"/>
    </location>
</feature>
<dbReference type="InterPro" id="IPR008271">
    <property type="entry name" value="Ser/Thr_kinase_AS"/>
</dbReference>
<keyword evidence="5" id="KW-0067">ATP-binding</keyword>
<dbReference type="PROSITE" id="PS00108">
    <property type="entry name" value="PROTEIN_KINASE_ST"/>
    <property type="match status" value="1"/>
</dbReference>
<evidence type="ECO:0000259" key="7">
    <source>
        <dbReference type="PROSITE" id="PS50011"/>
    </source>
</evidence>
<feature type="domain" description="Protein kinase" evidence="7">
    <location>
        <begin position="26"/>
        <end position="297"/>
    </location>
</feature>
<organism evidence="8 9">
    <name type="scientific">Durusdinium trenchii</name>
    <dbReference type="NCBI Taxonomy" id="1381693"/>
    <lineage>
        <taxon>Eukaryota</taxon>
        <taxon>Sar</taxon>
        <taxon>Alveolata</taxon>
        <taxon>Dinophyceae</taxon>
        <taxon>Suessiales</taxon>
        <taxon>Symbiodiniaceae</taxon>
        <taxon>Durusdinium</taxon>
    </lineage>
</organism>
<evidence type="ECO:0000256" key="1">
    <source>
        <dbReference type="ARBA" id="ARBA00022527"/>
    </source>
</evidence>
<evidence type="ECO:0000313" key="9">
    <source>
        <dbReference type="Proteomes" id="UP001642484"/>
    </source>
</evidence>
<evidence type="ECO:0000256" key="6">
    <source>
        <dbReference type="SAM" id="MobiDB-lite"/>
    </source>
</evidence>
<evidence type="ECO:0000256" key="5">
    <source>
        <dbReference type="ARBA" id="ARBA00022840"/>
    </source>
</evidence>
<dbReference type="PROSITE" id="PS50011">
    <property type="entry name" value="PROTEIN_KINASE_DOM"/>
    <property type="match status" value="1"/>
</dbReference>
<dbReference type="EMBL" id="CAXAMN010005213">
    <property type="protein sequence ID" value="CAK9012821.1"/>
    <property type="molecule type" value="Genomic_DNA"/>
</dbReference>
<feature type="region of interest" description="Disordered" evidence="6">
    <location>
        <begin position="663"/>
        <end position="702"/>
    </location>
</feature>
<dbReference type="InterPro" id="IPR000719">
    <property type="entry name" value="Prot_kinase_dom"/>
</dbReference>
<keyword evidence="4" id="KW-0418">Kinase</keyword>
<evidence type="ECO:0000256" key="2">
    <source>
        <dbReference type="ARBA" id="ARBA00022679"/>
    </source>
</evidence>
<gene>
    <name evidence="8" type="ORF">CCMP2556_LOCUS11002</name>
</gene>
<dbReference type="SUPFAM" id="SSF56112">
    <property type="entry name" value="Protein kinase-like (PK-like)"/>
    <property type="match status" value="1"/>
</dbReference>
<dbReference type="InterPro" id="IPR011009">
    <property type="entry name" value="Kinase-like_dom_sf"/>
</dbReference>
<name>A0ABP0JEI6_9DINO</name>
<keyword evidence="9" id="KW-1185">Reference proteome</keyword>
<keyword evidence="1" id="KW-0723">Serine/threonine-protein kinase</keyword>
<feature type="compositionally biased region" description="Polar residues" evidence="6">
    <location>
        <begin position="665"/>
        <end position="684"/>
    </location>
</feature>
<dbReference type="InterPro" id="IPR030616">
    <property type="entry name" value="Aur-like"/>
</dbReference>
<dbReference type="SMART" id="SM00220">
    <property type="entry name" value="S_TKc"/>
    <property type="match status" value="1"/>
</dbReference>
<accession>A0ABP0JEI6</accession>
<dbReference type="Gene3D" id="1.10.510.10">
    <property type="entry name" value="Transferase(Phosphotransferase) domain 1"/>
    <property type="match status" value="1"/>
</dbReference>
<proteinExistence type="predicted"/>
<dbReference type="PANTHER" id="PTHR24350">
    <property type="entry name" value="SERINE/THREONINE-PROTEIN KINASE IAL-RELATED"/>
    <property type="match status" value="1"/>
</dbReference>
<comment type="caution">
    <text evidence="8">The sequence shown here is derived from an EMBL/GenBank/DDBJ whole genome shotgun (WGS) entry which is preliminary data.</text>
</comment>